<dbReference type="SUPFAM" id="SSF55961">
    <property type="entry name" value="Bet v1-like"/>
    <property type="match status" value="1"/>
</dbReference>
<evidence type="ECO:0000313" key="4">
    <source>
        <dbReference type="Proteomes" id="UP001161388"/>
    </source>
</evidence>
<evidence type="ECO:0000259" key="2">
    <source>
        <dbReference type="PROSITE" id="PS50987"/>
    </source>
</evidence>
<accession>A0ABQ5VJN8</accession>
<evidence type="ECO:0000313" key="3">
    <source>
        <dbReference type="EMBL" id="GLQ27206.1"/>
    </source>
</evidence>
<dbReference type="SMART" id="SM00418">
    <property type="entry name" value="HTH_ARSR"/>
    <property type="match status" value="1"/>
</dbReference>
<dbReference type="InterPro" id="IPR001845">
    <property type="entry name" value="HTH_ArsR_DNA-bd_dom"/>
</dbReference>
<organism evidence="3 4">
    <name type="scientific">Sulfitobacter pacificus</name>
    <dbReference type="NCBI Taxonomy" id="1499314"/>
    <lineage>
        <taxon>Bacteria</taxon>
        <taxon>Pseudomonadati</taxon>
        <taxon>Pseudomonadota</taxon>
        <taxon>Alphaproteobacteria</taxon>
        <taxon>Rhodobacterales</taxon>
        <taxon>Roseobacteraceae</taxon>
        <taxon>Sulfitobacter</taxon>
    </lineage>
</organism>
<comment type="similarity">
    <text evidence="1">Belongs to the AHA1 family.</text>
</comment>
<protein>
    <submittedName>
        <fullName evidence="3">Transcriptional regulator, ArsR family protein</fullName>
    </submittedName>
</protein>
<dbReference type="Proteomes" id="UP001161388">
    <property type="component" value="Unassembled WGS sequence"/>
</dbReference>
<dbReference type="SUPFAM" id="SSF46785">
    <property type="entry name" value="Winged helix' DNA-binding domain"/>
    <property type="match status" value="1"/>
</dbReference>
<dbReference type="CDD" id="cd00090">
    <property type="entry name" value="HTH_ARSR"/>
    <property type="match status" value="1"/>
</dbReference>
<dbReference type="PRINTS" id="PR00778">
    <property type="entry name" value="HTHARSR"/>
</dbReference>
<dbReference type="PROSITE" id="PS50987">
    <property type="entry name" value="HTH_ARSR_2"/>
    <property type="match status" value="1"/>
</dbReference>
<dbReference type="InterPro" id="IPR036388">
    <property type="entry name" value="WH-like_DNA-bd_sf"/>
</dbReference>
<dbReference type="Pfam" id="PF12840">
    <property type="entry name" value="HTH_20"/>
    <property type="match status" value="1"/>
</dbReference>
<proteinExistence type="inferred from homology"/>
<dbReference type="InterPro" id="IPR011991">
    <property type="entry name" value="ArsR-like_HTH"/>
</dbReference>
<keyword evidence="4" id="KW-1185">Reference proteome</keyword>
<dbReference type="Gene3D" id="3.30.530.20">
    <property type="match status" value="1"/>
</dbReference>
<dbReference type="PANTHER" id="PTHR38600">
    <property type="entry name" value="TRANSCRIPTIONAL REGULATORY PROTEIN"/>
    <property type="match status" value="1"/>
</dbReference>
<dbReference type="InterPro" id="IPR023393">
    <property type="entry name" value="START-like_dom_sf"/>
</dbReference>
<reference evidence="3" key="2">
    <citation type="submission" date="2023-01" db="EMBL/GenBank/DDBJ databases">
        <title>Draft genome sequence of Sulfitobacter pacificus strain NBRC 109915.</title>
        <authorList>
            <person name="Sun Q."/>
            <person name="Mori K."/>
        </authorList>
    </citation>
    <scope>NUCLEOTIDE SEQUENCE</scope>
    <source>
        <strain evidence="3">NBRC 109915</strain>
    </source>
</reference>
<dbReference type="InterPro" id="IPR013538">
    <property type="entry name" value="ASHA1/2-like_C"/>
</dbReference>
<reference evidence="3" key="1">
    <citation type="journal article" date="2014" name="Int. J. Syst. Evol. Microbiol.">
        <title>Complete genome of a new Firmicutes species belonging to the dominant human colonic microbiota ('Ruminococcus bicirculans') reveals two chromosomes and a selective capacity to utilize plant glucans.</title>
        <authorList>
            <consortium name="NISC Comparative Sequencing Program"/>
            <person name="Wegmann U."/>
            <person name="Louis P."/>
            <person name="Goesmann A."/>
            <person name="Henrissat B."/>
            <person name="Duncan S.H."/>
            <person name="Flint H.J."/>
        </authorList>
    </citation>
    <scope>NUCLEOTIDE SEQUENCE</scope>
    <source>
        <strain evidence="3">NBRC 109915</strain>
    </source>
</reference>
<feature type="domain" description="HTH arsR-type" evidence="2">
    <location>
        <begin position="6"/>
        <end position="100"/>
    </location>
</feature>
<gene>
    <name evidence="3" type="ORF">GCM10007927_20090</name>
</gene>
<dbReference type="NCBIfam" id="NF033788">
    <property type="entry name" value="HTH_metalloreg"/>
    <property type="match status" value="1"/>
</dbReference>
<dbReference type="PANTHER" id="PTHR38600:SF1">
    <property type="entry name" value="TRANSCRIPTIONAL REGULATORY PROTEIN"/>
    <property type="match status" value="1"/>
</dbReference>
<sequence>MSRDYLATYKDDMDAVFKALADPARRTLLDALRQKDGQSLQELTELLEMTRFGVMKHLGVLESAGLVVTRKKGRFKYHYLNAVTLQQTIDRWIEPMRAKPVARAVLDLKSTLERNHLMTKPDFMMQTFIRCTQDALWDALSDPASMAAYHFMCERVEGEAVEGGALTWILPDGNKMLTQRPTKVVPKTRIEAEFEPHFFGPDAPGSRMAFIIEPQGDICKLTIEHYDVPEGQQGVGEGWARLAASLKSWLETGTALKMAM</sequence>
<dbReference type="Gene3D" id="1.10.10.10">
    <property type="entry name" value="Winged helix-like DNA-binding domain superfamily/Winged helix DNA-binding domain"/>
    <property type="match status" value="1"/>
</dbReference>
<dbReference type="InterPro" id="IPR036390">
    <property type="entry name" value="WH_DNA-bd_sf"/>
</dbReference>
<comment type="caution">
    <text evidence="3">The sequence shown here is derived from an EMBL/GenBank/DDBJ whole genome shotgun (WGS) entry which is preliminary data.</text>
</comment>
<name>A0ABQ5VJN8_9RHOB</name>
<dbReference type="Pfam" id="PF08327">
    <property type="entry name" value="AHSA1"/>
    <property type="match status" value="1"/>
</dbReference>
<dbReference type="EMBL" id="BSNL01000001">
    <property type="protein sequence ID" value="GLQ27206.1"/>
    <property type="molecule type" value="Genomic_DNA"/>
</dbReference>
<evidence type="ECO:0000256" key="1">
    <source>
        <dbReference type="ARBA" id="ARBA00006817"/>
    </source>
</evidence>